<evidence type="ECO:0000313" key="3">
    <source>
        <dbReference type="EMBL" id="XDV71553.1"/>
    </source>
</evidence>
<gene>
    <name evidence="3" type="ORF">ABQM86_21790</name>
</gene>
<evidence type="ECO:0000256" key="2">
    <source>
        <dbReference type="SAM" id="SignalP"/>
    </source>
</evidence>
<dbReference type="PROSITE" id="PS51257">
    <property type="entry name" value="PROKAR_LIPOPROTEIN"/>
    <property type="match status" value="1"/>
</dbReference>
<feature type="chain" id="PRO_5044288046" description="DUF4232 domain-containing protein" evidence="2">
    <location>
        <begin position="25"/>
        <end position="302"/>
    </location>
</feature>
<feature type="compositionally biased region" description="Low complexity" evidence="1">
    <location>
        <begin position="36"/>
        <end position="46"/>
    </location>
</feature>
<evidence type="ECO:0008006" key="4">
    <source>
        <dbReference type="Google" id="ProtNLM"/>
    </source>
</evidence>
<evidence type="ECO:0000256" key="1">
    <source>
        <dbReference type="SAM" id="MobiDB-lite"/>
    </source>
</evidence>
<feature type="signal peptide" evidence="2">
    <location>
        <begin position="1"/>
        <end position="24"/>
    </location>
</feature>
<accession>A0AB39YNQ1</accession>
<reference evidence="3" key="1">
    <citation type="submission" date="2024-07" db="EMBL/GenBank/DDBJ databases">
        <authorList>
            <person name="Li J."/>
            <person name="Wei H."/>
            <person name="Ma J."/>
        </authorList>
    </citation>
    <scope>NUCLEOTIDE SEQUENCE</scope>
    <source>
        <strain evidence="3">AMU7</strain>
    </source>
</reference>
<sequence>MMSRGWRSLAAGLGFAATLPLVGACDSGGTGGGGSVSEPSSGSPGPIYVEVNQSRDQYGKQAIMLQLTNTTDAPLTVTAARLRSTLFDGDISWEPLEGSLELPPRQPKSLPAALPGAACEASGTASPELNARITYAATGKEPVDGITEASDPFNVLARNAGELCLAAEAAAVASMVLDPALEVAADGRTAVVRLVVTPATPGGSAKSLTIESIDGTTLLAETPSDPWPRNVTIAPGDATRVLALHMRPARCDPHAVAEDKVGTLLPLRVTVGERQGLVKIAASNELRGRIYDFVTVACATAG</sequence>
<proteinExistence type="predicted"/>
<dbReference type="RefSeq" id="WP_369745565.1">
    <property type="nucleotide sequence ID" value="NZ_CP165735.1"/>
</dbReference>
<dbReference type="EMBL" id="CP165735">
    <property type="protein sequence ID" value="XDV71553.1"/>
    <property type="molecule type" value="Genomic_DNA"/>
</dbReference>
<dbReference type="AlphaFoldDB" id="A0AB39YNQ1"/>
<keyword evidence="2" id="KW-0732">Signal</keyword>
<name>A0AB39YNQ1_9MICC</name>
<feature type="region of interest" description="Disordered" evidence="1">
    <location>
        <begin position="28"/>
        <end position="47"/>
    </location>
</feature>
<organism evidence="3">
    <name type="scientific">Paenarthrobacter sp. AMU7</name>
    <dbReference type="NCBI Taxonomy" id="3162492"/>
    <lineage>
        <taxon>Bacteria</taxon>
        <taxon>Bacillati</taxon>
        <taxon>Actinomycetota</taxon>
        <taxon>Actinomycetes</taxon>
        <taxon>Micrococcales</taxon>
        <taxon>Micrococcaceae</taxon>
        <taxon>Paenarthrobacter</taxon>
    </lineage>
</organism>
<protein>
    <recommendedName>
        <fullName evidence="4">DUF4232 domain-containing protein</fullName>
    </recommendedName>
</protein>